<dbReference type="Proteomes" id="UP001642464">
    <property type="component" value="Unassembled WGS sequence"/>
</dbReference>
<sequence length="149" mass="16377">MTPDEIETTIRRLVGLGAPKAFVTLVLMASWFSLMDYGENIEYLELYAGKARLTRLARALGYVGHAHDINFDTAFDDHFDLDADHSNGRSMVARAADIVSAFPIRQDAVVSGSVAKAKLLDGALRPQELQVDKGMVIIMGDLEARLWAP</sequence>
<keyword evidence="2" id="KW-1185">Reference proteome</keyword>
<gene>
    <name evidence="1" type="ORF">SCF082_LOCUS49047</name>
</gene>
<name>A0ABP0RX67_9DINO</name>
<proteinExistence type="predicted"/>
<evidence type="ECO:0000313" key="1">
    <source>
        <dbReference type="EMBL" id="CAK9105224.1"/>
    </source>
</evidence>
<reference evidence="1 2" key="1">
    <citation type="submission" date="2024-02" db="EMBL/GenBank/DDBJ databases">
        <authorList>
            <person name="Chen Y."/>
            <person name="Shah S."/>
            <person name="Dougan E. K."/>
            <person name="Thang M."/>
            <person name="Chan C."/>
        </authorList>
    </citation>
    <scope>NUCLEOTIDE SEQUENCE [LARGE SCALE GENOMIC DNA]</scope>
</reference>
<comment type="caution">
    <text evidence="1">The sequence shown here is derived from an EMBL/GenBank/DDBJ whole genome shotgun (WGS) entry which is preliminary data.</text>
</comment>
<protein>
    <submittedName>
        <fullName evidence="1">Uncharacterized protein</fullName>
    </submittedName>
</protein>
<evidence type="ECO:0000313" key="2">
    <source>
        <dbReference type="Proteomes" id="UP001642464"/>
    </source>
</evidence>
<dbReference type="EMBL" id="CAXAMM010042492">
    <property type="protein sequence ID" value="CAK9105224.1"/>
    <property type="molecule type" value="Genomic_DNA"/>
</dbReference>
<accession>A0ABP0RX67</accession>
<organism evidence="1 2">
    <name type="scientific">Durusdinium trenchii</name>
    <dbReference type="NCBI Taxonomy" id="1381693"/>
    <lineage>
        <taxon>Eukaryota</taxon>
        <taxon>Sar</taxon>
        <taxon>Alveolata</taxon>
        <taxon>Dinophyceae</taxon>
        <taxon>Suessiales</taxon>
        <taxon>Symbiodiniaceae</taxon>
        <taxon>Durusdinium</taxon>
    </lineage>
</organism>